<dbReference type="OrthoDB" id="10010954at2759"/>
<accession>A0A815G2S2</accession>
<proteinExistence type="predicted"/>
<organism evidence="1 3">
    <name type="scientific">Didymodactylos carnosus</name>
    <dbReference type="NCBI Taxonomy" id="1234261"/>
    <lineage>
        <taxon>Eukaryota</taxon>
        <taxon>Metazoa</taxon>
        <taxon>Spiralia</taxon>
        <taxon>Gnathifera</taxon>
        <taxon>Rotifera</taxon>
        <taxon>Eurotatoria</taxon>
        <taxon>Bdelloidea</taxon>
        <taxon>Philodinida</taxon>
        <taxon>Philodinidae</taxon>
        <taxon>Didymodactylos</taxon>
    </lineage>
</organism>
<reference evidence="1" key="1">
    <citation type="submission" date="2021-02" db="EMBL/GenBank/DDBJ databases">
        <authorList>
            <person name="Nowell W R."/>
        </authorList>
    </citation>
    <scope>NUCLEOTIDE SEQUENCE</scope>
</reference>
<dbReference type="EMBL" id="CAJNOQ010014020">
    <property type="protein sequence ID" value="CAF1333102.1"/>
    <property type="molecule type" value="Genomic_DNA"/>
</dbReference>
<evidence type="ECO:0000313" key="2">
    <source>
        <dbReference type="EMBL" id="CAF4188461.1"/>
    </source>
</evidence>
<sequence>EIFSPRLTGRVLPSGSFPTPDAALEYLYGILCDLPGFYPRSYIAVAASLNSLLFDTGNYLASADITLRLNPNRNLTFFTYLAFDKHHRICGYDAQIRNPGITLDYPPETHPATIQSLCQGIQQTCTDNNEQYESFEDYVDFMTNKIPYGSSDQLDQDSVSCRTLHIQLAALAPDVHCPHCGPTGGEACTNKTSQSYYEVDYLSCAYKRKTHYS</sequence>
<dbReference type="Proteomes" id="UP000663829">
    <property type="component" value="Unassembled WGS sequence"/>
</dbReference>
<keyword evidence="3" id="KW-1185">Reference proteome</keyword>
<protein>
    <submittedName>
        <fullName evidence="1">Uncharacterized protein</fullName>
    </submittedName>
</protein>
<dbReference type="AlphaFoldDB" id="A0A815G2S2"/>
<dbReference type="Proteomes" id="UP000681722">
    <property type="component" value="Unassembled WGS sequence"/>
</dbReference>
<comment type="caution">
    <text evidence="1">The sequence shown here is derived from an EMBL/GenBank/DDBJ whole genome shotgun (WGS) entry which is preliminary data.</text>
</comment>
<evidence type="ECO:0000313" key="3">
    <source>
        <dbReference type="Proteomes" id="UP000663829"/>
    </source>
</evidence>
<name>A0A815G2S2_9BILA</name>
<feature type="non-terminal residue" evidence="1">
    <location>
        <position position="1"/>
    </location>
</feature>
<evidence type="ECO:0000313" key="1">
    <source>
        <dbReference type="EMBL" id="CAF1333102.1"/>
    </source>
</evidence>
<dbReference type="EMBL" id="CAJOBC010054484">
    <property type="protein sequence ID" value="CAF4188461.1"/>
    <property type="molecule type" value="Genomic_DNA"/>
</dbReference>
<gene>
    <name evidence="1" type="ORF">GPM918_LOCUS30054</name>
    <name evidence="2" type="ORF">SRO942_LOCUS30657</name>
</gene>